<feature type="compositionally biased region" description="Pro residues" evidence="10">
    <location>
        <begin position="131"/>
        <end position="141"/>
    </location>
</feature>
<dbReference type="PRINTS" id="PR01264">
    <property type="entry name" value="MECHCHANNEL"/>
</dbReference>
<evidence type="ECO:0000256" key="4">
    <source>
        <dbReference type="ARBA" id="ARBA00022692"/>
    </source>
</evidence>
<evidence type="ECO:0000256" key="6">
    <source>
        <dbReference type="ARBA" id="ARBA00023065"/>
    </source>
</evidence>
<protein>
    <recommendedName>
        <fullName evidence="9">Large-conductance mechanosensitive channel</fullName>
    </recommendedName>
</protein>
<evidence type="ECO:0000256" key="8">
    <source>
        <dbReference type="ARBA" id="ARBA00023303"/>
    </source>
</evidence>
<keyword evidence="2 9" id="KW-0813">Transport</keyword>
<keyword evidence="12" id="KW-1185">Reference proteome</keyword>
<keyword evidence="4 9" id="KW-0812">Transmembrane</keyword>
<dbReference type="AlphaFoldDB" id="A0A8J2FVA6"/>
<dbReference type="PANTHER" id="PTHR30266:SF2">
    <property type="entry name" value="LARGE-CONDUCTANCE MECHANOSENSITIVE CHANNEL"/>
    <property type="match status" value="1"/>
</dbReference>
<keyword evidence="5 9" id="KW-1133">Transmembrane helix</keyword>
<evidence type="ECO:0000256" key="7">
    <source>
        <dbReference type="ARBA" id="ARBA00023136"/>
    </source>
</evidence>
<comment type="function">
    <text evidence="9">Channel that opens in response to stretch forces in the membrane lipid bilayer. May participate in the regulation of osmotic pressure changes within the cell.</text>
</comment>
<comment type="subunit">
    <text evidence="9">Homopentamer.</text>
</comment>
<evidence type="ECO:0000256" key="1">
    <source>
        <dbReference type="ARBA" id="ARBA00004141"/>
    </source>
</evidence>
<feature type="transmembrane region" description="Helical" evidence="9">
    <location>
        <begin position="12"/>
        <end position="31"/>
    </location>
</feature>
<dbReference type="HAMAP" id="MF_00115">
    <property type="entry name" value="MscL"/>
    <property type="match status" value="1"/>
</dbReference>
<dbReference type="GO" id="GO:0008381">
    <property type="term" value="F:mechanosensitive monoatomic ion channel activity"/>
    <property type="evidence" value="ECO:0007669"/>
    <property type="project" value="UniProtKB-UniRule"/>
</dbReference>
<dbReference type="Pfam" id="PF01741">
    <property type="entry name" value="MscL"/>
    <property type="match status" value="1"/>
</dbReference>
<reference evidence="11" key="1">
    <citation type="submission" date="2021-02" db="EMBL/GenBank/DDBJ databases">
        <authorList>
            <person name="Cremers G."/>
            <person name="Picone N."/>
        </authorList>
    </citation>
    <scope>NUCLEOTIDE SEQUENCE</scope>
    <source>
        <strain evidence="11">PQ17</strain>
    </source>
</reference>
<evidence type="ECO:0000256" key="5">
    <source>
        <dbReference type="ARBA" id="ARBA00022989"/>
    </source>
</evidence>
<dbReference type="Gene3D" id="1.10.1200.120">
    <property type="entry name" value="Large-conductance mechanosensitive channel, MscL, domain 1"/>
    <property type="match status" value="1"/>
</dbReference>
<evidence type="ECO:0000256" key="10">
    <source>
        <dbReference type="SAM" id="MobiDB-lite"/>
    </source>
</evidence>
<keyword evidence="8 9" id="KW-0407">Ion channel</keyword>
<accession>A0A8J2FVA6</accession>
<organism evidence="11 12">
    <name type="scientific">Candidatus Methylacidithermus pantelleriae</name>
    <dbReference type="NCBI Taxonomy" id="2744239"/>
    <lineage>
        <taxon>Bacteria</taxon>
        <taxon>Pseudomonadati</taxon>
        <taxon>Verrucomicrobiota</taxon>
        <taxon>Methylacidiphilae</taxon>
        <taxon>Methylacidiphilales</taxon>
        <taxon>Methylacidiphilaceae</taxon>
        <taxon>Candidatus Methylacidithermus</taxon>
    </lineage>
</organism>
<keyword evidence="7 9" id="KW-0472">Membrane</keyword>
<evidence type="ECO:0000313" key="12">
    <source>
        <dbReference type="Proteomes" id="UP000663859"/>
    </source>
</evidence>
<gene>
    <name evidence="9 11" type="primary">mscL</name>
    <name evidence="11" type="ORF">MPNT_110019</name>
</gene>
<dbReference type="SUPFAM" id="SSF81330">
    <property type="entry name" value="Gated mechanosensitive channel"/>
    <property type="match status" value="1"/>
</dbReference>
<evidence type="ECO:0000313" key="11">
    <source>
        <dbReference type="EMBL" id="CAF0691907.1"/>
    </source>
</evidence>
<keyword evidence="3 9" id="KW-1003">Cell membrane</keyword>
<proteinExistence type="inferred from homology"/>
<dbReference type="GO" id="GO:0005886">
    <property type="term" value="C:plasma membrane"/>
    <property type="evidence" value="ECO:0007669"/>
    <property type="project" value="UniProtKB-SubCell"/>
</dbReference>
<comment type="subcellular location">
    <subcellularLocation>
        <location evidence="9">Cell membrane</location>
        <topology evidence="9">Multi-pass membrane protein</topology>
    </subcellularLocation>
    <subcellularLocation>
        <location evidence="1">Membrane</location>
        <topology evidence="1">Multi-pass membrane protein</topology>
    </subcellularLocation>
</comment>
<dbReference type="InterPro" id="IPR001185">
    <property type="entry name" value="MS_channel"/>
</dbReference>
<dbReference type="InterPro" id="IPR036019">
    <property type="entry name" value="MscL_channel"/>
</dbReference>
<evidence type="ECO:0000256" key="2">
    <source>
        <dbReference type="ARBA" id="ARBA00022448"/>
    </source>
</evidence>
<comment type="similarity">
    <text evidence="9">Belongs to the MscL family.</text>
</comment>
<dbReference type="RefSeq" id="WP_214096214.1">
    <property type="nucleotide sequence ID" value="NZ_CAJNOB010000003.1"/>
</dbReference>
<comment type="caution">
    <text evidence="11">The sequence shown here is derived from an EMBL/GenBank/DDBJ whole genome shotgun (WGS) entry which is preliminary data.</text>
</comment>
<name>A0A8J2FVA6_9BACT</name>
<feature type="region of interest" description="Disordered" evidence="10">
    <location>
        <begin position="118"/>
        <end position="141"/>
    </location>
</feature>
<evidence type="ECO:0000256" key="3">
    <source>
        <dbReference type="ARBA" id="ARBA00022475"/>
    </source>
</evidence>
<dbReference type="Proteomes" id="UP000663859">
    <property type="component" value="Unassembled WGS sequence"/>
</dbReference>
<feature type="transmembrane region" description="Helical" evidence="9">
    <location>
        <begin position="80"/>
        <end position="98"/>
    </location>
</feature>
<keyword evidence="6 9" id="KW-0406">Ion transport</keyword>
<dbReference type="EMBL" id="CAJNOB010000003">
    <property type="protein sequence ID" value="CAF0691907.1"/>
    <property type="molecule type" value="Genomic_DNA"/>
</dbReference>
<sequence>MKAKWIGEFQEFVARGNALDMAVGVLVGTAFNKVVDSLVNDVIMPPLGFVIGGVDFKNLQLVLKTATAGGAPVTIRYGQFINSVLQFFVVALTMFVVIKTVGKMAEWRAGLEKIQRSFPPLPSQAGQQGPAAPPLENPPTR</sequence>
<dbReference type="NCBIfam" id="TIGR00220">
    <property type="entry name" value="mscL"/>
    <property type="match status" value="1"/>
</dbReference>
<dbReference type="PANTHER" id="PTHR30266">
    <property type="entry name" value="MECHANOSENSITIVE CHANNEL MSCL"/>
    <property type="match status" value="1"/>
</dbReference>
<evidence type="ECO:0000256" key="9">
    <source>
        <dbReference type="HAMAP-Rule" id="MF_00115"/>
    </source>
</evidence>
<dbReference type="InterPro" id="IPR037673">
    <property type="entry name" value="MSC/AndL"/>
</dbReference>